<accession>A0A1I7Y039</accession>
<dbReference type="WBParaSite" id="L893_g11373.t1">
    <property type="protein sequence ID" value="L893_g11373.t1"/>
    <property type="gene ID" value="L893_g11373"/>
</dbReference>
<sequence length="205" mass="22972">MTTFSLASMNHPNQLPHAGSQISAADYVRLVQAELKRERAQQKQPNTEMKSASHAASNGSVKKPAVAKRCIRPKPIYPPAARVKTEHPAVKRIKQEPKEEPPFFLGNMFMQDGRTVSQMMADLQRVLGTVRTNHMQLPPPSVAFTMMNIPQNVQPMVSPFFAPPLIFQSCCNPFQPTKVVPARDDTENMQMPRLFPEVPSPEVEE</sequence>
<evidence type="ECO:0000313" key="2">
    <source>
        <dbReference type="Proteomes" id="UP000095287"/>
    </source>
</evidence>
<reference evidence="3" key="1">
    <citation type="submission" date="2016-11" db="UniProtKB">
        <authorList>
            <consortium name="WormBaseParasite"/>
        </authorList>
    </citation>
    <scope>IDENTIFICATION</scope>
</reference>
<dbReference type="Proteomes" id="UP000095287">
    <property type="component" value="Unplaced"/>
</dbReference>
<dbReference type="AlphaFoldDB" id="A0A1I7Y039"/>
<feature type="compositionally biased region" description="Polar residues" evidence="1">
    <location>
        <begin position="42"/>
        <end position="60"/>
    </location>
</feature>
<organism evidence="2 3">
    <name type="scientific">Steinernema glaseri</name>
    <dbReference type="NCBI Taxonomy" id="37863"/>
    <lineage>
        <taxon>Eukaryota</taxon>
        <taxon>Metazoa</taxon>
        <taxon>Ecdysozoa</taxon>
        <taxon>Nematoda</taxon>
        <taxon>Chromadorea</taxon>
        <taxon>Rhabditida</taxon>
        <taxon>Tylenchina</taxon>
        <taxon>Panagrolaimomorpha</taxon>
        <taxon>Strongyloidoidea</taxon>
        <taxon>Steinernematidae</taxon>
        <taxon>Steinernema</taxon>
    </lineage>
</organism>
<evidence type="ECO:0000313" key="3">
    <source>
        <dbReference type="WBParaSite" id="L893_g11373.t1"/>
    </source>
</evidence>
<protein>
    <submittedName>
        <fullName evidence="3">Protein FAR1-RELATED SEQUENCE</fullName>
    </submittedName>
</protein>
<name>A0A1I7Y039_9BILA</name>
<evidence type="ECO:0000256" key="1">
    <source>
        <dbReference type="SAM" id="MobiDB-lite"/>
    </source>
</evidence>
<feature type="region of interest" description="Disordered" evidence="1">
    <location>
        <begin position="37"/>
        <end position="65"/>
    </location>
</feature>
<keyword evidence="2" id="KW-1185">Reference proteome</keyword>
<proteinExistence type="predicted"/>